<dbReference type="Gene3D" id="1.10.443.10">
    <property type="entry name" value="Intergrase catalytic core"/>
    <property type="match status" value="1"/>
</dbReference>
<accession>A0AAE3A5R6</accession>
<dbReference type="GO" id="GO:0015074">
    <property type="term" value="P:DNA integration"/>
    <property type="evidence" value="ECO:0007669"/>
    <property type="project" value="InterPro"/>
</dbReference>
<proteinExistence type="inferred from homology"/>
<name>A0AAE3A5R6_9FIRM</name>
<dbReference type="PANTHER" id="PTHR30349">
    <property type="entry name" value="PHAGE INTEGRASE-RELATED"/>
    <property type="match status" value="1"/>
</dbReference>
<evidence type="ECO:0000256" key="2">
    <source>
        <dbReference type="ARBA" id="ARBA00023125"/>
    </source>
</evidence>
<feature type="domain" description="Tyr recombinase" evidence="4">
    <location>
        <begin position="184"/>
        <end position="397"/>
    </location>
</feature>
<dbReference type="GO" id="GO:0003677">
    <property type="term" value="F:DNA binding"/>
    <property type="evidence" value="ECO:0007669"/>
    <property type="project" value="UniProtKB-KW"/>
</dbReference>
<dbReference type="Pfam" id="PF00589">
    <property type="entry name" value="Phage_integrase"/>
    <property type="match status" value="1"/>
</dbReference>
<dbReference type="SUPFAM" id="SSF56349">
    <property type="entry name" value="DNA breaking-rejoining enzymes"/>
    <property type="match status" value="1"/>
</dbReference>
<dbReference type="InterPro" id="IPR013762">
    <property type="entry name" value="Integrase-like_cat_sf"/>
</dbReference>
<evidence type="ECO:0000256" key="1">
    <source>
        <dbReference type="ARBA" id="ARBA00008857"/>
    </source>
</evidence>
<dbReference type="InterPro" id="IPR011010">
    <property type="entry name" value="DNA_brk_join_enz"/>
</dbReference>
<evidence type="ECO:0000256" key="3">
    <source>
        <dbReference type="ARBA" id="ARBA00023172"/>
    </source>
</evidence>
<evidence type="ECO:0000259" key="4">
    <source>
        <dbReference type="PROSITE" id="PS51898"/>
    </source>
</evidence>
<keyword evidence="6" id="KW-1185">Reference proteome</keyword>
<dbReference type="InterPro" id="IPR050090">
    <property type="entry name" value="Tyrosine_recombinase_XerCD"/>
</dbReference>
<comment type="caution">
    <text evidence="5">The sequence shown here is derived from an EMBL/GenBank/DDBJ whole genome shotgun (WGS) entry which is preliminary data.</text>
</comment>
<dbReference type="AlphaFoldDB" id="A0AAE3A5R6"/>
<dbReference type="PANTHER" id="PTHR30349:SF64">
    <property type="entry name" value="PROPHAGE INTEGRASE INTD-RELATED"/>
    <property type="match status" value="1"/>
</dbReference>
<dbReference type="InterPro" id="IPR010998">
    <property type="entry name" value="Integrase_recombinase_N"/>
</dbReference>
<organism evidence="5 6">
    <name type="scientific">Waltera acetigignens</name>
    <dbReference type="NCBI Taxonomy" id="2981769"/>
    <lineage>
        <taxon>Bacteria</taxon>
        <taxon>Bacillati</taxon>
        <taxon>Bacillota</taxon>
        <taxon>Clostridia</taxon>
        <taxon>Lachnospirales</taxon>
        <taxon>Lachnospiraceae</taxon>
        <taxon>Waltera</taxon>
    </lineage>
</organism>
<dbReference type="PROSITE" id="PS51898">
    <property type="entry name" value="TYR_RECOMBINASE"/>
    <property type="match status" value="1"/>
</dbReference>
<dbReference type="GO" id="GO:0006310">
    <property type="term" value="P:DNA recombination"/>
    <property type="evidence" value="ECO:0007669"/>
    <property type="project" value="UniProtKB-KW"/>
</dbReference>
<evidence type="ECO:0000313" key="6">
    <source>
        <dbReference type="Proteomes" id="UP001197795"/>
    </source>
</evidence>
<sequence>MSNETACVTRRAKGDGTIFQNKKGRWIARYKRKGFPPKEFSGKTMAEAQAKMDEYKFLVLSGNIVNHLLPLEEYAVKFLNYKSKQVKRGTIKQATYDRIEATYENQIHDNPIVKILMCNLTGKDIQDFIDDLQDKYSYSTIKKCYEFFSALITYGLDDGDFPKDYNPMKTVELPSEDSVAVKTKEIEILPTEDLELFKKIALSRNSAGKLNYRFGPALVFALNTGVREGELITISKNGIMVDKNNHPYLHISETISRVKNRDPKINRKYVHIVTPPKYPRSVRNIPLNPEALHCLKIMDMTYTERNLVRSDFILTTDTGNLPTARHMQDTFDRILKVCNMQHYGTHSLRHTFATKLLEKTKNLRDIKTVAAIMGDDYKVIIKTYLHPDEDNKYDLVASL</sequence>
<dbReference type="Proteomes" id="UP001197795">
    <property type="component" value="Unassembled WGS sequence"/>
</dbReference>
<keyword evidence="2" id="KW-0238">DNA-binding</keyword>
<evidence type="ECO:0000313" key="5">
    <source>
        <dbReference type="EMBL" id="MCC2121385.1"/>
    </source>
</evidence>
<protein>
    <submittedName>
        <fullName evidence="5">Site-specific integrase</fullName>
    </submittedName>
</protein>
<dbReference type="InterPro" id="IPR002104">
    <property type="entry name" value="Integrase_catalytic"/>
</dbReference>
<reference evidence="5 6" key="1">
    <citation type="submission" date="2021-10" db="EMBL/GenBank/DDBJ databases">
        <title>Anaerobic single-cell dispensing facilitates the cultivation of human gut bacteria.</title>
        <authorList>
            <person name="Afrizal A."/>
        </authorList>
    </citation>
    <scope>NUCLEOTIDE SEQUENCE [LARGE SCALE GENOMIC DNA]</scope>
    <source>
        <strain evidence="5 6">CLA-AA-H273</strain>
    </source>
</reference>
<dbReference type="RefSeq" id="WP_227734038.1">
    <property type="nucleotide sequence ID" value="NZ_JAJEPV010000081.1"/>
</dbReference>
<dbReference type="CDD" id="cd01189">
    <property type="entry name" value="INT_ICEBs1_C_like"/>
    <property type="match status" value="1"/>
</dbReference>
<comment type="similarity">
    <text evidence="1">Belongs to the 'phage' integrase family.</text>
</comment>
<gene>
    <name evidence="5" type="ORF">LKD75_17680</name>
</gene>
<dbReference type="Gene3D" id="1.10.150.130">
    <property type="match status" value="1"/>
</dbReference>
<dbReference type="EMBL" id="JAJEPV010000081">
    <property type="protein sequence ID" value="MCC2121385.1"/>
    <property type="molecule type" value="Genomic_DNA"/>
</dbReference>
<keyword evidence="3" id="KW-0233">DNA recombination</keyword>